<evidence type="ECO:0000256" key="3">
    <source>
        <dbReference type="ARBA" id="ARBA00022692"/>
    </source>
</evidence>
<evidence type="ECO:0000313" key="8">
    <source>
        <dbReference type="EMBL" id="GCB89026.1"/>
    </source>
</evidence>
<keyword evidence="4 7" id="KW-1133">Transmembrane helix</keyword>
<evidence type="ECO:0000256" key="5">
    <source>
        <dbReference type="ARBA" id="ARBA00023136"/>
    </source>
</evidence>
<sequence>MTDHDRPHGPPEPPERPDQPKPPPRPEPPGRPEGPGRPEPSAHPGPQHPTPPGRPDHPGVPETSRPAVPKPPPTPTPPERRTERPARKAVARPAPPVRPPRTSAVLDEAHLGDIQGAFGRVPREHAEERPGFKARLLTLLAIVGPGIIVMVGDNDAGGIATYAQAGQNYGYSLLWVLLLLIPVLIVNQEMVVRLGAVTGVGHARLIIERFGRFWGWFSVGDLFLLNFLTLVTEFIGISLAAGYLGVPDYVVVPIAAVVLIAVAASGSFRRWERAMFAFIAASLLLIPLTLMSHPRWARAAHDFVVPSVQGGISGEAVLLIIAIVGTTVAPWQLFFQQSNVIDKRITPRFIGYERADTVIGSLVVVLGAAALIMTADFAARGTGAHGNFTDAAGVAEALARHDDILGTLFAIVLLDASIIGAAAVTLATSYAFGDVFHLRHSLHRGFREAKPFYASYSLLVLVAAAIVLLPGAPLGLITEAVQALAGLLLPSASVFLLLLCNDPEVLGPWVNRRWLNVLATVIISVLLMLSGTLMATTLFPAIDVARLLIWLAIALVTALTGAAIALRITRRRTPAPPAPVLPQAEKLAWRMPPLALLKPVRWSTGTRLGMTALRGYLILSALLLLIKAIQLGGA</sequence>
<accession>A0A401QUE9</accession>
<feature type="transmembrane region" description="Helical" evidence="7">
    <location>
        <begin position="249"/>
        <end position="268"/>
    </location>
</feature>
<dbReference type="AlphaFoldDB" id="A0A401QUE9"/>
<feature type="compositionally biased region" description="Basic and acidic residues" evidence="6">
    <location>
        <begin position="1"/>
        <end position="19"/>
    </location>
</feature>
<dbReference type="Proteomes" id="UP000288351">
    <property type="component" value="Unassembled WGS sequence"/>
</dbReference>
<comment type="caution">
    <text evidence="8">The sequence shown here is derived from an EMBL/GenBank/DDBJ whole genome shotgun (WGS) entry which is preliminary data.</text>
</comment>
<dbReference type="GO" id="GO:0015086">
    <property type="term" value="F:cadmium ion transmembrane transporter activity"/>
    <property type="evidence" value="ECO:0007669"/>
    <property type="project" value="TreeGrafter"/>
</dbReference>
<feature type="transmembrane region" description="Helical" evidence="7">
    <location>
        <begin position="513"/>
        <end position="535"/>
    </location>
</feature>
<feature type="compositionally biased region" description="Pro residues" evidence="6">
    <location>
        <begin position="68"/>
        <end position="77"/>
    </location>
</feature>
<evidence type="ECO:0000256" key="2">
    <source>
        <dbReference type="ARBA" id="ARBA00022448"/>
    </source>
</evidence>
<organism evidence="8 9">
    <name type="scientific">Streptomyces noursei</name>
    <name type="common">Streptomyces albulus</name>
    <dbReference type="NCBI Taxonomy" id="1971"/>
    <lineage>
        <taxon>Bacteria</taxon>
        <taxon>Bacillati</taxon>
        <taxon>Actinomycetota</taxon>
        <taxon>Actinomycetes</taxon>
        <taxon>Kitasatosporales</taxon>
        <taxon>Streptomycetaceae</taxon>
        <taxon>Streptomyces</taxon>
    </lineage>
</organism>
<feature type="transmembrane region" description="Helical" evidence="7">
    <location>
        <begin position="213"/>
        <end position="243"/>
    </location>
</feature>
<feature type="transmembrane region" description="Helical" evidence="7">
    <location>
        <begin position="172"/>
        <end position="192"/>
    </location>
</feature>
<feature type="transmembrane region" description="Helical" evidence="7">
    <location>
        <begin position="611"/>
        <end position="629"/>
    </location>
</feature>
<feature type="transmembrane region" description="Helical" evidence="7">
    <location>
        <begin position="316"/>
        <end position="335"/>
    </location>
</feature>
<feature type="transmembrane region" description="Helical" evidence="7">
    <location>
        <begin position="453"/>
        <end position="474"/>
    </location>
</feature>
<keyword evidence="2" id="KW-0813">Transport</keyword>
<dbReference type="PANTHER" id="PTHR11706">
    <property type="entry name" value="SOLUTE CARRIER PROTEIN FAMILY 11 MEMBER"/>
    <property type="match status" value="1"/>
</dbReference>
<feature type="transmembrane region" description="Helical" evidence="7">
    <location>
        <begin position="134"/>
        <end position="152"/>
    </location>
</feature>
<feature type="transmembrane region" description="Helical" evidence="7">
    <location>
        <begin position="275"/>
        <end position="296"/>
    </location>
</feature>
<reference evidence="8 9" key="1">
    <citation type="journal article" date="2019" name="Microbiol. Resour. Announc.">
        <title>Draft Genome Sequence of the Most Traditional epsilon-Poly-l-Lysine Producer, Streptomyces albulus NBRC14147.</title>
        <authorList>
            <person name="Yamanaka K."/>
            <person name="Hamano Y."/>
        </authorList>
    </citation>
    <scope>NUCLEOTIDE SEQUENCE [LARGE SCALE GENOMIC DNA]</scope>
    <source>
        <strain evidence="8 9">NBRC 14147</strain>
    </source>
</reference>
<dbReference type="Pfam" id="PF01566">
    <property type="entry name" value="Nramp"/>
    <property type="match status" value="1"/>
</dbReference>
<feature type="region of interest" description="Disordered" evidence="6">
    <location>
        <begin position="1"/>
        <end position="103"/>
    </location>
</feature>
<feature type="transmembrane region" description="Helical" evidence="7">
    <location>
        <begin position="355"/>
        <end position="375"/>
    </location>
</feature>
<dbReference type="GO" id="GO:0005384">
    <property type="term" value="F:manganese ion transmembrane transporter activity"/>
    <property type="evidence" value="ECO:0007669"/>
    <property type="project" value="TreeGrafter"/>
</dbReference>
<feature type="transmembrane region" description="Helical" evidence="7">
    <location>
        <begin position="480"/>
        <end position="501"/>
    </location>
</feature>
<keyword evidence="5 7" id="KW-0472">Membrane</keyword>
<evidence type="ECO:0000256" key="7">
    <source>
        <dbReference type="SAM" id="Phobius"/>
    </source>
</evidence>
<evidence type="ECO:0000256" key="1">
    <source>
        <dbReference type="ARBA" id="ARBA00004141"/>
    </source>
</evidence>
<protein>
    <submittedName>
        <fullName evidence="8">Putative manganese transport transmembrane protein</fullName>
    </submittedName>
</protein>
<dbReference type="EMBL" id="BHXC01000006">
    <property type="protein sequence ID" value="GCB89026.1"/>
    <property type="molecule type" value="Genomic_DNA"/>
</dbReference>
<dbReference type="GO" id="GO:0005886">
    <property type="term" value="C:plasma membrane"/>
    <property type="evidence" value="ECO:0007669"/>
    <property type="project" value="TreeGrafter"/>
</dbReference>
<comment type="subcellular location">
    <subcellularLocation>
        <location evidence="1">Membrane</location>
        <topology evidence="1">Multi-pass membrane protein</topology>
    </subcellularLocation>
</comment>
<dbReference type="PANTHER" id="PTHR11706:SF33">
    <property type="entry name" value="NATURAL RESISTANCE-ASSOCIATED MACROPHAGE PROTEIN 2"/>
    <property type="match status" value="1"/>
</dbReference>
<evidence type="ECO:0000313" key="9">
    <source>
        <dbReference type="Proteomes" id="UP000288351"/>
    </source>
</evidence>
<feature type="transmembrane region" description="Helical" evidence="7">
    <location>
        <begin position="408"/>
        <end position="432"/>
    </location>
</feature>
<name>A0A401QUE9_STRNR</name>
<feature type="compositionally biased region" description="Pro residues" evidence="6">
    <location>
        <begin position="37"/>
        <end position="53"/>
    </location>
</feature>
<feature type="transmembrane region" description="Helical" evidence="7">
    <location>
        <begin position="547"/>
        <end position="566"/>
    </location>
</feature>
<evidence type="ECO:0000256" key="4">
    <source>
        <dbReference type="ARBA" id="ARBA00022989"/>
    </source>
</evidence>
<evidence type="ECO:0000256" key="6">
    <source>
        <dbReference type="SAM" id="MobiDB-lite"/>
    </source>
</evidence>
<keyword evidence="3 7" id="KW-0812">Transmembrane</keyword>
<proteinExistence type="predicted"/>
<dbReference type="GO" id="GO:0034755">
    <property type="term" value="P:iron ion transmembrane transport"/>
    <property type="evidence" value="ECO:0007669"/>
    <property type="project" value="TreeGrafter"/>
</dbReference>
<gene>
    <name evidence="8" type="ORF">SALB_01699</name>
</gene>
<dbReference type="InterPro" id="IPR001046">
    <property type="entry name" value="NRAMP_fam"/>
</dbReference>